<organism evidence="20">
    <name type="scientific">Rattus norvegicus</name>
    <name type="common">Rat</name>
    <dbReference type="NCBI Taxonomy" id="10116"/>
    <lineage>
        <taxon>Eukaryota</taxon>
        <taxon>Metazoa</taxon>
        <taxon>Chordata</taxon>
        <taxon>Craniata</taxon>
        <taxon>Vertebrata</taxon>
        <taxon>Euteleostomi</taxon>
        <taxon>Mammalia</taxon>
        <taxon>Eutheria</taxon>
        <taxon>Euarchontoglires</taxon>
        <taxon>Glires</taxon>
        <taxon>Rodentia</taxon>
        <taxon>Myomorpha</taxon>
        <taxon>Muroidea</taxon>
        <taxon>Muridae</taxon>
        <taxon>Murinae</taxon>
        <taxon>Rattus</taxon>
    </lineage>
</organism>
<evidence type="ECO:0000256" key="14">
    <source>
        <dbReference type="ARBA" id="ARBA00076441"/>
    </source>
</evidence>
<dbReference type="InterPro" id="IPR043636">
    <property type="entry name" value="L1_RRM_dom"/>
</dbReference>
<feature type="compositionally biased region" description="Polar residues" evidence="17">
    <location>
        <begin position="509"/>
        <end position="528"/>
    </location>
</feature>
<dbReference type="Pfam" id="PF00135">
    <property type="entry name" value="COesterase"/>
    <property type="match status" value="2"/>
</dbReference>
<feature type="region of interest" description="Disordered" evidence="17">
    <location>
        <begin position="506"/>
        <end position="569"/>
    </location>
</feature>
<dbReference type="EMBL" id="AY383712">
    <property type="protein sequence ID" value="AAQ96270.1"/>
    <property type="molecule type" value="mRNA"/>
</dbReference>
<evidence type="ECO:0000256" key="18">
    <source>
        <dbReference type="SAM" id="SignalP"/>
    </source>
</evidence>
<evidence type="ECO:0000256" key="8">
    <source>
        <dbReference type="ARBA" id="ARBA00022843"/>
    </source>
</evidence>
<sequence length="2321" mass="268185">MWLCVLVWASLAACPIWGHPSSPPVVDTTKGKVLGKYVSLEGFTQPVAVFLGVPFAKPPLGSLRFAPPEPAEPWSFVKNTTTYPPITGDEHSRGNWAHLDQLAALRWVQDNIANFGGNPDSVTIFGESAGGVSVSVLMIATLSGCNNTSSAAMVQCLRQKTEAELLELTVKLDNTSMSTVIDGVVLPKTPEEILTEKSFNTVPYIVGFNKQEFGWIIPTNISESVIPAIIEKYLRGTHDPAKKKELLLDMFSDVFFGIPAVLMSRSLRDGGAPTYMYEFQYRPSFVSDHRPQTVQGDHGDEIFSVFGTPFLKEDLGRGLFDQFSSVPSADLDSRFLQLTAPVFLCPEALCSFLLGQECEQSDSEKTQKQISKTKGTLECDIFTPRKEGMADEHGQQRSKLMRKLYKASGLPWGRAQERQDTCLRHPRNLKETDWINSSLHPNPMGGRAKPSERQTSLGNQKRLLPAHTSRTPEEKAKDHLEPWCTEAPGRGGTGLPGCCRCREPLGSTPRANLSLGTTEIAEQSNTRDNLMARGKRRNPSNRNQDYMPSSEPNSPTKTNMEYPNTPEKQDLVSKSYLIMMLEDFKKDMNTLRETQENINKQVEAYREESQKSLKEFQENTIKQLKELKMEIEAIKKEHMETTLDIENQKKRQGAVDTSFTNRIQEMEERISGAEDSIEIIDSTVKDNVKRKKLLVQNIQEIQDSMRRSNLRIIGIEESEDSPLKGPVNIFNKIIEENFPNLKKEIPIDIQEAYRTPNRLDQKRNTSRHIIVKTPNAQNKERILKAVREKGQVTYKGRPIRITPDFSPETMKARRSWTDVIQTLREHKCQPRLLYPAKLSINIDGETKIFHDKTKFTQYLSTNPALQRIINEFQENISKQVEAHREETQKSLKEFQEKTIKQLKELKMEIEAIKKEHMETTLDIENQKKRQGAVDTSFTNRIQEMEERISGAEDSIEIIDSTVKDNVKRKKLLVQNIQDSMKRSNLRIIGIEESEDSQLKGPVNIFNKIIEENFPNLKKEIPIGIQEAYRTPNRLDQKRNTSRHIIVKTPNAQNKERILKAETHLRDKDRHYLRVKGWKTTFQANGQKKQAGVSILISNKINFQLKVIKKDKEGHFIFIKGKIHQDELSILNIYAPNTRAPTYVKETLLKLKTHIAPHTIIVGDFNTPLSSMDRSWKQILNSDVDRLREVMSQMDLTDIYRTFYPKAKGYTFFSAPHGTFFKIDHIIGQKTGLNRYRKIEIIPCVLSDHHGLKLVFNNNKGRMPTYTWKMNNALLNDNLVKEEIKKEIKNFLEFNENEDTTYSNLWDTMKAVLRGKLIALSACRKKQERAYVSSLTAHLKALEQKEANTPRRSRRQEIIKLRAEINQVETKRTIERINRTKSWFFEKINKIDKPLARLTRGHREYVQINKIRNEKGDITTDSEEIQKIIRSYYKNLYSTKLENLQEMDNFLDRYQVSKLNQEQINQLNNPITPKEIEAVIKGLPTKKSPGPDGFSAEFYQTFIEDLIPILSKLFHKIETDGALPNSFYEATITLIPKPHKDTTKKENFRPISLMNIDAKILNKILANRIQEHIKTIIHHDQVGFIPGMQGWFNIRKTINMIHYIKKLKEQNHMIISLDAEKAFDKIQHPFMIKVLERIGIQGPYLNIVKAIYSKPVANIKLNGEKLEAIPLKSGTRQGCPLSPYLFNIVLEVLARAIRQQKEIKGIQIGKEEVKISLFAHDMIVYLSDPKSSTSELLKLINNFSKVAGYKINSNKSVAFLYTKEKQAEREIRETTPFIIDPNNIKYLGVTLTKQVKDLYNKNFKTLRKEIEEDLRRWKDLPCSWIGRINIVKMAILPKAIHRFNAIPIKIPIQFFKELDRTICKFIWNNKKPRIAKAILNNKRTSGGITIPELKQYYRAIVIKTAWYWYRNRQIDQWNRIEDPEMNPHTYGHLIFDKGAKTIQWKKDSIFSKWCWFNWRATCRRMQIDPCSSPCTKLKSKWIKDLHIKPDTLKLIEEKLGKHLEHMGTGKNFLNKTPMAYALRSRIDKWDLIKLQSFCKAKDTVVRTKRQPTDWEKIFTNPTTERGLISKIYKELKKLDRRETNNPIKKWGSELNKEFTAEECRMAEKHLKKCSTSLVIREMQIKTTLRFHLTPCDWLRSKTQVTADAGEDVEKEEHSSIVGRNWKEPRCPSTEEWIQKMWYIYTMEYYSAIKNNEFMKFVGKWLELENIILSELTQSQKDIHAPYLETLIRKPGHFLYWCQGWGVPKARAFQSLLNSARSEELPHFIKQQFVLRFHGINQNQHHSLLGLSSSWYPAEGSIGTKDRAFLHSPGEAVGVAEMV</sequence>
<dbReference type="InterPro" id="IPR019826">
    <property type="entry name" value="Carboxylesterase_B_AS"/>
</dbReference>
<evidence type="ECO:0000256" key="16">
    <source>
        <dbReference type="SAM" id="Coils"/>
    </source>
</evidence>
<keyword evidence="6" id="KW-0547">Nucleotide-binding</keyword>
<dbReference type="Pfam" id="PF02994">
    <property type="entry name" value="Transposase_22"/>
    <property type="match status" value="2"/>
</dbReference>
<dbReference type="GO" id="GO:0003964">
    <property type="term" value="F:RNA-directed DNA polymerase activity"/>
    <property type="evidence" value="ECO:0007669"/>
    <property type="project" value="UniProtKB-EC"/>
</dbReference>
<evidence type="ECO:0000256" key="13">
    <source>
        <dbReference type="ARBA" id="ARBA00067412"/>
    </source>
</evidence>
<dbReference type="SUPFAM" id="SSF53474">
    <property type="entry name" value="alpha/beta-Hydrolases"/>
    <property type="match status" value="1"/>
</dbReference>
<dbReference type="Gene3D" id="3.30.250.20">
    <property type="entry name" value="L1 transposable element, C-terminal domain"/>
    <property type="match status" value="1"/>
</dbReference>
<dbReference type="PROSITE" id="PS00122">
    <property type="entry name" value="CARBOXYLESTERASE_B_1"/>
    <property type="match status" value="1"/>
</dbReference>
<dbReference type="InterPro" id="IPR035300">
    <property type="entry name" value="L1_dsRBD"/>
</dbReference>
<dbReference type="Pfam" id="PF00078">
    <property type="entry name" value="RVT_1"/>
    <property type="match status" value="1"/>
</dbReference>
<dbReference type="GO" id="GO:0010494">
    <property type="term" value="C:cytoplasmic stress granule"/>
    <property type="evidence" value="ECO:0007669"/>
    <property type="project" value="UniProtKB-SubCell"/>
</dbReference>
<evidence type="ECO:0000256" key="15">
    <source>
        <dbReference type="ARBA" id="ARBA00078321"/>
    </source>
</evidence>
<dbReference type="CDD" id="cd09076">
    <property type="entry name" value="L1-EN"/>
    <property type="match status" value="1"/>
</dbReference>
<comment type="subcellular location">
    <subcellularLocation>
        <location evidence="1">Cytoplasm</location>
        <location evidence="1">Stress granule</location>
    </subcellularLocation>
    <subcellularLocation>
        <location evidence="2">Nucleus</location>
        <location evidence="2">Nucleolus</location>
    </subcellularLocation>
</comment>
<dbReference type="Gene3D" id="3.40.50.1820">
    <property type="entry name" value="alpha/beta hydrolase"/>
    <property type="match status" value="3"/>
</dbReference>
<keyword evidence="10" id="KW-0539">Nucleus</keyword>
<dbReference type="CDD" id="cd01650">
    <property type="entry name" value="RT_nLTR_like"/>
    <property type="match status" value="1"/>
</dbReference>
<feature type="signal peptide" evidence="18">
    <location>
        <begin position="1"/>
        <end position="18"/>
    </location>
</feature>
<dbReference type="InterPro" id="IPR029058">
    <property type="entry name" value="AB_hydrolase_fold"/>
</dbReference>
<keyword evidence="5" id="KW-0963">Cytoplasm</keyword>
<comment type="similarity">
    <text evidence="3">Belongs to the type-B carboxylesterase/lipase family.</text>
</comment>
<dbReference type="InterPro" id="IPR000477">
    <property type="entry name" value="RT_dom"/>
</dbReference>
<protein>
    <recommendedName>
        <fullName evidence="13">LINE-1 retrotransposable element ORF1 protein</fullName>
        <ecNumber evidence="4">2.7.7.49</ecNumber>
    </recommendedName>
    <alternativeName>
        <fullName evidence="14">LINE retrotransposable element 1</fullName>
    </alternativeName>
    <alternativeName>
        <fullName evidence="15">LINE1 retrotransposable element 1</fullName>
    </alternativeName>
</protein>
<evidence type="ECO:0000256" key="4">
    <source>
        <dbReference type="ARBA" id="ARBA00012493"/>
    </source>
</evidence>
<dbReference type="Pfam" id="PF17490">
    <property type="entry name" value="Tnp_22_dsRBD"/>
    <property type="match status" value="1"/>
</dbReference>
<evidence type="ECO:0000256" key="11">
    <source>
        <dbReference type="ARBA" id="ARBA00060281"/>
    </source>
</evidence>
<keyword evidence="18" id="KW-0732">Signal</keyword>
<comment type="function">
    <text evidence="11">Nucleic acid-binding protein which is essential for retrotransposition of LINE-1 elements in the genome. Functions as a nucleic acid chaperone binding its own transcript and therefore preferentially mobilizing the transcript from which they are encoded.</text>
</comment>
<dbReference type="Gene3D" id="3.30.70.1820">
    <property type="entry name" value="L1 transposable element, RRM domain"/>
    <property type="match status" value="1"/>
</dbReference>
<name>Q6TXE2_RAT</name>
<evidence type="ECO:0000256" key="6">
    <source>
        <dbReference type="ARBA" id="ARBA00022741"/>
    </source>
</evidence>
<feature type="compositionally biased region" description="Polar residues" evidence="17">
    <location>
        <begin position="540"/>
        <end position="562"/>
    </location>
</feature>
<dbReference type="Gene3D" id="3.60.10.10">
    <property type="entry name" value="Endonuclease/exonuclease/phosphatase"/>
    <property type="match status" value="1"/>
</dbReference>
<dbReference type="GO" id="GO:0032197">
    <property type="term" value="P:retrotransposition"/>
    <property type="evidence" value="ECO:0007669"/>
    <property type="project" value="UniProtKB-ARBA"/>
</dbReference>
<dbReference type="SUPFAM" id="SSF56672">
    <property type="entry name" value="DNA/RNA polymerases"/>
    <property type="match status" value="1"/>
</dbReference>
<feature type="compositionally biased region" description="Basic and acidic residues" evidence="17">
    <location>
        <begin position="470"/>
        <end position="479"/>
    </location>
</feature>
<dbReference type="InterPro" id="IPR002018">
    <property type="entry name" value="CarbesteraseB"/>
</dbReference>
<dbReference type="InterPro" id="IPR042566">
    <property type="entry name" value="L1_C"/>
</dbReference>
<keyword evidence="7" id="KW-0378">Hydrolase</keyword>
<accession>Q6TXE2</accession>
<keyword evidence="8" id="KW-0832">Ubl conjugation</keyword>
<evidence type="ECO:0000313" key="20">
    <source>
        <dbReference type="EMBL" id="AAQ96270.1"/>
    </source>
</evidence>
<comment type="similarity">
    <text evidence="12">Belongs to the transposase 22 family.</text>
</comment>
<dbReference type="FunFam" id="1.20.5.390:FF:000005">
    <property type="entry name" value="LINE-1 retrotransposable element ORF1 protein"/>
    <property type="match status" value="2"/>
</dbReference>
<keyword evidence="9 16" id="KW-0175">Coiled coil</keyword>
<dbReference type="SUPFAM" id="SSF56219">
    <property type="entry name" value="DNase I-like"/>
    <property type="match status" value="1"/>
</dbReference>
<dbReference type="PANTHER" id="PTHR19446">
    <property type="entry name" value="REVERSE TRANSCRIPTASES"/>
    <property type="match status" value="1"/>
</dbReference>
<evidence type="ECO:0000259" key="19">
    <source>
        <dbReference type="PROSITE" id="PS50878"/>
    </source>
</evidence>
<dbReference type="ESTHER" id="ratno-Ces1c">
    <property type="family name" value="Carb_B_Chordata"/>
</dbReference>
<feature type="region of interest" description="Disordered" evidence="17">
    <location>
        <begin position="434"/>
        <end position="479"/>
    </location>
</feature>
<evidence type="ECO:0000256" key="2">
    <source>
        <dbReference type="ARBA" id="ARBA00004604"/>
    </source>
</evidence>
<evidence type="ECO:0000256" key="12">
    <source>
        <dbReference type="ARBA" id="ARBA00061640"/>
    </source>
</evidence>
<dbReference type="GO" id="GO:0000166">
    <property type="term" value="F:nucleotide binding"/>
    <property type="evidence" value="ECO:0007669"/>
    <property type="project" value="UniProtKB-KW"/>
</dbReference>
<dbReference type="Gene3D" id="1.20.5.390">
    <property type="entry name" value="L1 transposable element, trimerization domain"/>
    <property type="match status" value="2"/>
</dbReference>
<evidence type="ECO:0000256" key="7">
    <source>
        <dbReference type="ARBA" id="ARBA00022801"/>
    </source>
</evidence>
<feature type="domain" description="Reverse transcriptase" evidence="19">
    <location>
        <begin position="1515"/>
        <end position="1790"/>
    </location>
</feature>
<dbReference type="FunFam" id="3.30.70.1820:FF:000002">
    <property type="entry name" value="LINE-1 retrotransposable element ORF1 protein"/>
    <property type="match status" value="2"/>
</dbReference>
<feature type="coiled-coil region" evidence="16">
    <location>
        <begin position="581"/>
        <end position="683"/>
    </location>
</feature>
<dbReference type="InterPro" id="IPR036691">
    <property type="entry name" value="Endo/exonu/phosph_ase_sf"/>
</dbReference>
<dbReference type="GO" id="GO:0005730">
    <property type="term" value="C:nucleolus"/>
    <property type="evidence" value="ECO:0007669"/>
    <property type="project" value="UniProtKB-SubCell"/>
</dbReference>
<dbReference type="PROSITE" id="PS50878">
    <property type="entry name" value="RT_POL"/>
    <property type="match status" value="1"/>
</dbReference>
<feature type="chain" id="PRO_5007322229" description="LINE-1 retrotransposable element ORF1 protein" evidence="18">
    <location>
        <begin position="19"/>
        <end position="2321"/>
    </location>
</feature>
<evidence type="ECO:0000256" key="9">
    <source>
        <dbReference type="ARBA" id="ARBA00023054"/>
    </source>
</evidence>
<reference evidence="20" key="1">
    <citation type="submission" date="2003-09" db="EMBL/GenBank/DDBJ databases">
        <title>Liver regeneration after PH.</title>
        <authorList>
            <person name="Xu C.S."/>
            <person name="Chang C.F."/>
            <person name="Han H.P."/>
            <person name="Wang G.P."/>
            <person name="Chai L.Q."/>
            <person name="Yuan J.Y."/>
            <person name="Yang K.J."/>
            <person name="Zhao L.F."/>
            <person name="Ma H."/>
            <person name="Wang L."/>
            <person name="Wang S.F."/>
            <person name="Xing X.K."/>
            <person name="Shen G.M."/>
            <person name="Shi J.B."/>
            <person name="Rahman S."/>
            <person name="Wang Q.N."/>
            <person name="Zhang J.B."/>
        </authorList>
    </citation>
    <scope>NUCLEOTIDE SEQUENCE</scope>
    <source>
        <strain evidence="20">Sprague-Dawley</strain>
    </source>
</reference>
<evidence type="ECO:0000256" key="17">
    <source>
        <dbReference type="SAM" id="MobiDB-lite"/>
    </source>
</evidence>
<evidence type="ECO:0000256" key="10">
    <source>
        <dbReference type="ARBA" id="ARBA00023242"/>
    </source>
</evidence>
<dbReference type="EC" id="2.7.7.49" evidence="4"/>
<proteinExistence type="evidence at transcript level"/>
<feature type="coiled-coil region" evidence="16">
    <location>
        <begin position="877"/>
        <end position="961"/>
    </location>
</feature>
<dbReference type="GO" id="GO:0052689">
    <property type="term" value="F:carboxylic ester hydrolase activity"/>
    <property type="evidence" value="ECO:0007669"/>
    <property type="project" value="UniProtKB-ARBA"/>
</dbReference>
<dbReference type="InterPro" id="IPR043502">
    <property type="entry name" value="DNA/RNA_pol_sf"/>
</dbReference>
<evidence type="ECO:0000256" key="1">
    <source>
        <dbReference type="ARBA" id="ARBA00004210"/>
    </source>
</evidence>
<evidence type="ECO:0000256" key="5">
    <source>
        <dbReference type="ARBA" id="ARBA00022490"/>
    </source>
</evidence>
<evidence type="ECO:0000256" key="3">
    <source>
        <dbReference type="ARBA" id="ARBA00005964"/>
    </source>
</evidence>